<dbReference type="InterPro" id="IPR009057">
    <property type="entry name" value="Homeodomain-like_sf"/>
</dbReference>
<proteinExistence type="predicted"/>
<dbReference type="eggNOG" id="COG1309">
    <property type="taxonomic scope" value="Bacteria"/>
</dbReference>
<feature type="DNA-binding region" description="H-T-H motif" evidence="4">
    <location>
        <begin position="38"/>
        <end position="57"/>
    </location>
</feature>
<dbReference type="InterPro" id="IPR036271">
    <property type="entry name" value="Tet_transcr_reg_TetR-rel_C_sf"/>
</dbReference>
<evidence type="ECO:0000259" key="5">
    <source>
        <dbReference type="PROSITE" id="PS50977"/>
    </source>
</evidence>
<dbReference type="GO" id="GO:0003700">
    <property type="term" value="F:DNA-binding transcription factor activity"/>
    <property type="evidence" value="ECO:0007669"/>
    <property type="project" value="TreeGrafter"/>
</dbReference>
<name>Q6MH43_BDEBA</name>
<protein>
    <submittedName>
        <fullName evidence="6">Putative TetR-family transcriptional regulator</fullName>
    </submittedName>
</protein>
<sequence>MRASLYFMAKTYHHGDLKTAAIKKTVEIIQKKGEADFTLREIAQSLKVSHTAVYRHFKSKQDLLSHIAEEGFHNLNQAFSTEIAKARSPRQKLSALGRAYIEFALSHSGHYRSMFHQELRCAKDQRPELEEVGLRSFSILVECLQEGMKSQVFRKTDALIAARSVWSGIHGFSVLMIDGQFQSLQSRTSVAEAIEQHLAFLERSLLK</sequence>
<dbReference type="Proteomes" id="UP000008080">
    <property type="component" value="Chromosome"/>
</dbReference>
<gene>
    <name evidence="6" type="ordered locus">Bd3718</name>
</gene>
<keyword evidence="7" id="KW-1185">Reference proteome</keyword>
<dbReference type="Pfam" id="PF00440">
    <property type="entry name" value="TetR_N"/>
    <property type="match status" value="1"/>
</dbReference>
<dbReference type="SUPFAM" id="SSF46689">
    <property type="entry name" value="Homeodomain-like"/>
    <property type="match status" value="1"/>
</dbReference>
<evidence type="ECO:0000313" key="7">
    <source>
        <dbReference type="Proteomes" id="UP000008080"/>
    </source>
</evidence>
<dbReference type="EMBL" id="BX842656">
    <property type="protein sequence ID" value="CAE81084.1"/>
    <property type="molecule type" value="Genomic_DNA"/>
</dbReference>
<dbReference type="STRING" id="264462.Bd3718"/>
<dbReference type="InterPro" id="IPR025996">
    <property type="entry name" value="MT1864/Rv1816-like_C"/>
</dbReference>
<keyword evidence="3" id="KW-0804">Transcription</keyword>
<dbReference type="SUPFAM" id="SSF48498">
    <property type="entry name" value="Tetracyclin repressor-like, C-terminal domain"/>
    <property type="match status" value="1"/>
</dbReference>
<dbReference type="Gene3D" id="1.10.357.10">
    <property type="entry name" value="Tetracycline Repressor, domain 2"/>
    <property type="match status" value="1"/>
</dbReference>
<dbReference type="Pfam" id="PF13305">
    <property type="entry name" value="TetR_C_33"/>
    <property type="match status" value="1"/>
</dbReference>
<feature type="domain" description="HTH tetR-type" evidence="5">
    <location>
        <begin position="15"/>
        <end position="75"/>
    </location>
</feature>
<dbReference type="PRINTS" id="PR00455">
    <property type="entry name" value="HTHTETR"/>
</dbReference>
<dbReference type="InterPro" id="IPR050109">
    <property type="entry name" value="HTH-type_TetR-like_transc_reg"/>
</dbReference>
<organism evidence="6 7">
    <name type="scientific">Bdellovibrio bacteriovorus (strain ATCC 15356 / DSM 50701 / NCIMB 9529 / HD100)</name>
    <dbReference type="NCBI Taxonomy" id="264462"/>
    <lineage>
        <taxon>Bacteria</taxon>
        <taxon>Pseudomonadati</taxon>
        <taxon>Bdellovibrionota</taxon>
        <taxon>Bdellovibrionia</taxon>
        <taxon>Bdellovibrionales</taxon>
        <taxon>Pseudobdellovibrionaceae</taxon>
        <taxon>Bdellovibrio</taxon>
    </lineage>
</organism>
<evidence type="ECO:0000256" key="2">
    <source>
        <dbReference type="ARBA" id="ARBA00023125"/>
    </source>
</evidence>
<dbReference type="PROSITE" id="PS50977">
    <property type="entry name" value="HTH_TETR_2"/>
    <property type="match status" value="1"/>
</dbReference>
<dbReference type="HOGENOM" id="CLU_069356_40_0_7"/>
<evidence type="ECO:0000256" key="4">
    <source>
        <dbReference type="PROSITE-ProRule" id="PRU00335"/>
    </source>
</evidence>
<reference evidence="6 7" key="1">
    <citation type="journal article" date="2004" name="Science">
        <title>A predator unmasked: life cycle of Bdellovibrio bacteriovorus from a genomic perspective.</title>
        <authorList>
            <person name="Rendulic S."/>
            <person name="Jagtap P."/>
            <person name="Rosinus A."/>
            <person name="Eppinger M."/>
            <person name="Baar C."/>
            <person name="Lanz C."/>
            <person name="Keller H."/>
            <person name="Lambert C."/>
            <person name="Evans K.J."/>
            <person name="Goesmann A."/>
            <person name="Meyer F."/>
            <person name="Sockett R.E."/>
            <person name="Schuster S.C."/>
        </authorList>
    </citation>
    <scope>NUCLEOTIDE SEQUENCE [LARGE SCALE GENOMIC DNA]</scope>
    <source>
        <strain evidence="7">ATCC 15356 / DSM 50701 / NCIMB 9529 / HD100</strain>
    </source>
</reference>
<accession>Q6MH43</accession>
<evidence type="ECO:0000256" key="3">
    <source>
        <dbReference type="ARBA" id="ARBA00023163"/>
    </source>
</evidence>
<dbReference type="PANTHER" id="PTHR30055">
    <property type="entry name" value="HTH-TYPE TRANSCRIPTIONAL REGULATOR RUTR"/>
    <property type="match status" value="1"/>
</dbReference>
<dbReference type="KEGG" id="bba:Bd3718"/>
<evidence type="ECO:0000256" key="1">
    <source>
        <dbReference type="ARBA" id="ARBA00023015"/>
    </source>
</evidence>
<evidence type="ECO:0000313" key="6">
    <source>
        <dbReference type="EMBL" id="CAE81084.1"/>
    </source>
</evidence>
<dbReference type="InterPro" id="IPR001647">
    <property type="entry name" value="HTH_TetR"/>
</dbReference>
<keyword evidence="2 4" id="KW-0238">DNA-binding</keyword>
<dbReference type="GO" id="GO:0000976">
    <property type="term" value="F:transcription cis-regulatory region binding"/>
    <property type="evidence" value="ECO:0007669"/>
    <property type="project" value="TreeGrafter"/>
</dbReference>
<keyword evidence="1" id="KW-0805">Transcription regulation</keyword>
<dbReference type="PANTHER" id="PTHR30055:SF234">
    <property type="entry name" value="HTH-TYPE TRANSCRIPTIONAL REGULATOR BETI"/>
    <property type="match status" value="1"/>
</dbReference>
<dbReference type="AlphaFoldDB" id="Q6MH43"/>